<gene>
    <name evidence="1" type="ORF">H8S76_26940</name>
</gene>
<name>A0ABR7FKY6_9FIRM</name>
<protein>
    <recommendedName>
        <fullName evidence="3">ATP-binding protein</fullName>
    </recommendedName>
</protein>
<dbReference type="SUPFAM" id="SSF55874">
    <property type="entry name" value="ATPase domain of HSP90 chaperone/DNA topoisomerase II/histidine kinase"/>
    <property type="match status" value="1"/>
</dbReference>
<proteinExistence type="predicted"/>
<reference evidence="1 2" key="1">
    <citation type="submission" date="2020-08" db="EMBL/GenBank/DDBJ databases">
        <title>Genome public.</title>
        <authorList>
            <person name="Liu C."/>
            <person name="Sun Q."/>
        </authorList>
    </citation>
    <scope>NUCLEOTIDE SEQUENCE [LARGE SCALE GENOMIC DNA]</scope>
    <source>
        <strain evidence="1 2">NSJ-34</strain>
    </source>
</reference>
<comment type="caution">
    <text evidence="1">The sequence shown here is derived from an EMBL/GenBank/DDBJ whole genome shotgun (WGS) entry which is preliminary data.</text>
</comment>
<dbReference type="Proteomes" id="UP000654573">
    <property type="component" value="Unassembled WGS sequence"/>
</dbReference>
<organism evidence="1 2">
    <name type="scientific">Blautia celeris</name>
    <dbReference type="NCBI Taxonomy" id="2763026"/>
    <lineage>
        <taxon>Bacteria</taxon>
        <taxon>Bacillati</taxon>
        <taxon>Bacillota</taxon>
        <taxon>Clostridia</taxon>
        <taxon>Lachnospirales</taxon>
        <taxon>Lachnospiraceae</taxon>
        <taxon>Blautia</taxon>
    </lineage>
</organism>
<dbReference type="RefSeq" id="WP_033142829.1">
    <property type="nucleotide sequence ID" value="NZ_JACOOU010000022.1"/>
</dbReference>
<accession>A0ABR7FKY6</accession>
<evidence type="ECO:0000313" key="2">
    <source>
        <dbReference type="Proteomes" id="UP000654573"/>
    </source>
</evidence>
<dbReference type="EMBL" id="JACOOU010000022">
    <property type="protein sequence ID" value="MBC5675862.1"/>
    <property type="molecule type" value="Genomic_DNA"/>
</dbReference>
<dbReference type="InterPro" id="IPR036890">
    <property type="entry name" value="HATPase_C_sf"/>
</dbReference>
<sequence length="296" mass="34294">MSNIKELIFKKNWEIWDKKVLEEVEFSLDSIQSEDIISISFGELQDFNSRNMPALLVLIFRIYEITGKQISLINIADKIYNYLLVRGIFKLTQLRADRNRIKKKVEVIQESESLIPIMYIRTQEGIFDYHVKLQQVLNRSGINDQFALLNMIMELLQNGEEHGRGELAKSDAEKKARYGKIDLYTFCDEWNGKLCLVVMDFGIGFLESLRQNKGYENQILTNKEAITKVLEDHISCRNVNGGMGYICIENIIDKHNGKLLISSGDATVIYRNGTVYYLDDHRRIRGSVVYIEICKC</sequence>
<evidence type="ECO:0008006" key="3">
    <source>
        <dbReference type="Google" id="ProtNLM"/>
    </source>
</evidence>
<evidence type="ECO:0000313" key="1">
    <source>
        <dbReference type="EMBL" id="MBC5675862.1"/>
    </source>
</evidence>
<keyword evidence="2" id="KW-1185">Reference proteome</keyword>